<dbReference type="Pfam" id="PF01381">
    <property type="entry name" value="HTH_3"/>
    <property type="match status" value="1"/>
</dbReference>
<dbReference type="Proteomes" id="UP000295122">
    <property type="component" value="Unassembled WGS sequence"/>
</dbReference>
<dbReference type="PANTHER" id="PTHR46797">
    <property type="entry name" value="HTH-TYPE TRANSCRIPTIONAL REGULATOR"/>
    <property type="match status" value="1"/>
</dbReference>
<dbReference type="PANTHER" id="PTHR46797:SF1">
    <property type="entry name" value="METHYLPHOSPHONATE SYNTHASE"/>
    <property type="match status" value="1"/>
</dbReference>
<dbReference type="RefSeq" id="WP_245513327.1">
    <property type="nucleotide sequence ID" value="NZ_SNZR01000015.1"/>
</dbReference>
<proteinExistence type="predicted"/>
<keyword evidence="1" id="KW-0238">DNA-binding</keyword>
<dbReference type="SMART" id="SM00530">
    <property type="entry name" value="HTH_XRE"/>
    <property type="match status" value="1"/>
</dbReference>
<name>A0A4R7BW45_9HYPH</name>
<gene>
    <name evidence="4" type="ORF">EV668_4037</name>
</gene>
<evidence type="ECO:0000313" key="5">
    <source>
        <dbReference type="Proteomes" id="UP000295122"/>
    </source>
</evidence>
<reference evidence="4 5" key="1">
    <citation type="submission" date="2019-03" db="EMBL/GenBank/DDBJ databases">
        <title>Genomic Encyclopedia of Type Strains, Phase IV (KMG-IV): sequencing the most valuable type-strain genomes for metagenomic binning, comparative biology and taxonomic classification.</title>
        <authorList>
            <person name="Goeker M."/>
        </authorList>
    </citation>
    <scope>NUCLEOTIDE SEQUENCE [LARGE SCALE GENOMIC DNA]</scope>
    <source>
        <strain evidence="4 5">DSM 25903</strain>
    </source>
</reference>
<dbReference type="AlphaFoldDB" id="A0A4R7BW45"/>
<dbReference type="EMBL" id="SNZR01000015">
    <property type="protein sequence ID" value="TDR88166.1"/>
    <property type="molecule type" value="Genomic_DNA"/>
</dbReference>
<protein>
    <submittedName>
        <fullName evidence="4">Helix-turn-helix protein</fullName>
    </submittedName>
</protein>
<dbReference type="InterPro" id="IPR010982">
    <property type="entry name" value="Lambda_DNA-bd_dom_sf"/>
</dbReference>
<evidence type="ECO:0000259" key="3">
    <source>
        <dbReference type="PROSITE" id="PS50943"/>
    </source>
</evidence>
<dbReference type="InterPro" id="IPR001387">
    <property type="entry name" value="Cro/C1-type_HTH"/>
</dbReference>
<organism evidence="4 5">
    <name type="scientific">Enterovirga rhinocerotis</name>
    <dbReference type="NCBI Taxonomy" id="1339210"/>
    <lineage>
        <taxon>Bacteria</taxon>
        <taxon>Pseudomonadati</taxon>
        <taxon>Pseudomonadota</taxon>
        <taxon>Alphaproteobacteria</taxon>
        <taxon>Hyphomicrobiales</taxon>
        <taxon>Methylobacteriaceae</taxon>
        <taxon>Enterovirga</taxon>
    </lineage>
</organism>
<evidence type="ECO:0000256" key="2">
    <source>
        <dbReference type="SAM" id="MobiDB-lite"/>
    </source>
</evidence>
<dbReference type="GO" id="GO:0005829">
    <property type="term" value="C:cytosol"/>
    <property type="evidence" value="ECO:0007669"/>
    <property type="project" value="TreeGrafter"/>
</dbReference>
<feature type="region of interest" description="Disordered" evidence="2">
    <location>
        <begin position="101"/>
        <end position="120"/>
    </location>
</feature>
<comment type="caution">
    <text evidence="4">The sequence shown here is derived from an EMBL/GenBank/DDBJ whole genome shotgun (WGS) entry which is preliminary data.</text>
</comment>
<evidence type="ECO:0000256" key="1">
    <source>
        <dbReference type="ARBA" id="ARBA00023125"/>
    </source>
</evidence>
<feature type="domain" description="HTH cro/C1-type" evidence="3">
    <location>
        <begin position="71"/>
        <end position="119"/>
    </location>
</feature>
<dbReference type="CDD" id="cd00093">
    <property type="entry name" value="HTH_XRE"/>
    <property type="match status" value="1"/>
</dbReference>
<sequence>MGKPVMFKTPNGEKMVVLALADYEALLAANDPEDAADVAAFDEAMAALDSGEDRRLTSEEMAAYYQRPGFLRGLRKGKGLTQRQVAEAAGIQQGFLSDVEAGRRNPSEDTLRKITAALGA</sequence>
<dbReference type="SUPFAM" id="SSF47413">
    <property type="entry name" value="lambda repressor-like DNA-binding domains"/>
    <property type="match status" value="1"/>
</dbReference>
<dbReference type="Gene3D" id="1.10.260.40">
    <property type="entry name" value="lambda repressor-like DNA-binding domains"/>
    <property type="match status" value="1"/>
</dbReference>
<dbReference type="GO" id="GO:0003677">
    <property type="term" value="F:DNA binding"/>
    <property type="evidence" value="ECO:0007669"/>
    <property type="project" value="UniProtKB-KW"/>
</dbReference>
<accession>A0A4R7BW45</accession>
<evidence type="ECO:0000313" key="4">
    <source>
        <dbReference type="EMBL" id="TDR88166.1"/>
    </source>
</evidence>
<keyword evidence="5" id="KW-1185">Reference proteome</keyword>
<dbReference type="InterPro" id="IPR050807">
    <property type="entry name" value="TransReg_Diox_bact_type"/>
</dbReference>
<feature type="compositionally biased region" description="Basic and acidic residues" evidence="2">
    <location>
        <begin position="101"/>
        <end position="112"/>
    </location>
</feature>
<dbReference type="PROSITE" id="PS50943">
    <property type="entry name" value="HTH_CROC1"/>
    <property type="match status" value="1"/>
</dbReference>
<dbReference type="GO" id="GO:0003700">
    <property type="term" value="F:DNA-binding transcription factor activity"/>
    <property type="evidence" value="ECO:0007669"/>
    <property type="project" value="TreeGrafter"/>
</dbReference>